<comment type="caution">
    <text evidence="3">The sequence shown here is derived from an EMBL/GenBank/DDBJ whole genome shotgun (WGS) entry which is preliminary data.</text>
</comment>
<organism evidence="3 4">
    <name type="scientific">Mycena rosella</name>
    <name type="common">Pink bonnet</name>
    <name type="synonym">Agaricus rosellus</name>
    <dbReference type="NCBI Taxonomy" id="1033263"/>
    <lineage>
        <taxon>Eukaryota</taxon>
        <taxon>Fungi</taxon>
        <taxon>Dikarya</taxon>
        <taxon>Basidiomycota</taxon>
        <taxon>Agaricomycotina</taxon>
        <taxon>Agaricomycetes</taxon>
        <taxon>Agaricomycetidae</taxon>
        <taxon>Agaricales</taxon>
        <taxon>Marasmiineae</taxon>
        <taxon>Mycenaceae</taxon>
        <taxon>Mycena</taxon>
    </lineage>
</organism>
<dbReference type="InterPro" id="IPR011333">
    <property type="entry name" value="SKP1/BTB/POZ_sf"/>
</dbReference>
<dbReference type="Pfam" id="PF00651">
    <property type="entry name" value="BTB"/>
    <property type="match status" value="1"/>
</dbReference>
<protein>
    <recommendedName>
        <fullName evidence="2">BTB domain-containing protein</fullName>
    </recommendedName>
</protein>
<sequence>MESGNQSSRMRPRSDSFEQEPLPQRRRCEEDPNDTASGSPRVSKDGRYYRTDGDCIIRVENTLFKIHRYHLSEDSSIFRSMFGLPTGTLPSEGKNDNDPIVLSGDTTTQFRAFLSFSPSQLQINRMSLDDVERLVNMIPFAHKYLLQQCLLWALESLERILIHSAAMVPADQYPTIFEVTALCTGLHAPICDRICGLVKRQWVLHIKSGAVAVGPALDIAERFNLRSFLVDLYCIVLDKLAATPDPFQAAGAADGPLAGISSTHKLRIFSGHWVLSRCWKEFVTQPAPALVHRAACAHVAVQGGCVTFWLHYWAKHIADNAAGEGNPESIFQRLDNFKSAMMQSAVNHGRCPGEMQVDDAIAAFKSSLVTHFFCAST</sequence>
<gene>
    <name evidence="3" type="ORF">B0H17DRAFT_1274135</name>
</gene>
<dbReference type="PROSITE" id="PS50097">
    <property type="entry name" value="BTB"/>
    <property type="match status" value="1"/>
</dbReference>
<dbReference type="InterPro" id="IPR000210">
    <property type="entry name" value="BTB/POZ_dom"/>
</dbReference>
<dbReference type="SUPFAM" id="SSF54695">
    <property type="entry name" value="POZ domain"/>
    <property type="match status" value="1"/>
</dbReference>
<name>A0AAD7GZA4_MYCRO</name>
<evidence type="ECO:0000313" key="3">
    <source>
        <dbReference type="EMBL" id="KAJ7708342.1"/>
    </source>
</evidence>
<reference evidence="3" key="1">
    <citation type="submission" date="2023-03" db="EMBL/GenBank/DDBJ databases">
        <title>Massive genome expansion in bonnet fungi (Mycena s.s.) driven by repeated elements and novel gene families across ecological guilds.</title>
        <authorList>
            <consortium name="Lawrence Berkeley National Laboratory"/>
            <person name="Harder C.B."/>
            <person name="Miyauchi S."/>
            <person name="Viragh M."/>
            <person name="Kuo A."/>
            <person name="Thoen E."/>
            <person name="Andreopoulos B."/>
            <person name="Lu D."/>
            <person name="Skrede I."/>
            <person name="Drula E."/>
            <person name="Henrissat B."/>
            <person name="Morin E."/>
            <person name="Kohler A."/>
            <person name="Barry K."/>
            <person name="LaButti K."/>
            <person name="Morin E."/>
            <person name="Salamov A."/>
            <person name="Lipzen A."/>
            <person name="Mereny Z."/>
            <person name="Hegedus B."/>
            <person name="Baldrian P."/>
            <person name="Stursova M."/>
            <person name="Weitz H."/>
            <person name="Taylor A."/>
            <person name="Grigoriev I.V."/>
            <person name="Nagy L.G."/>
            <person name="Martin F."/>
            <person name="Kauserud H."/>
        </authorList>
    </citation>
    <scope>NUCLEOTIDE SEQUENCE</scope>
    <source>
        <strain evidence="3">CBHHK067</strain>
    </source>
</reference>
<proteinExistence type="predicted"/>
<feature type="domain" description="BTB" evidence="2">
    <location>
        <begin position="53"/>
        <end position="116"/>
    </location>
</feature>
<dbReference type="Gene3D" id="3.30.710.10">
    <property type="entry name" value="Potassium Channel Kv1.1, Chain A"/>
    <property type="match status" value="1"/>
</dbReference>
<evidence type="ECO:0000259" key="2">
    <source>
        <dbReference type="PROSITE" id="PS50097"/>
    </source>
</evidence>
<evidence type="ECO:0000313" key="4">
    <source>
        <dbReference type="Proteomes" id="UP001221757"/>
    </source>
</evidence>
<dbReference type="EMBL" id="JARKIE010000004">
    <property type="protein sequence ID" value="KAJ7708342.1"/>
    <property type="molecule type" value="Genomic_DNA"/>
</dbReference>
<evidence type="ECO:0000256" key="1">
    <source>
        <dbReference type="SAM" id="MobiDB-lite"/>
    </source>
</evidence>
<dbReference type="AlphaFoldDB" id="A0AAD7GZA4"/>
<dbReference type="Proteomes" id="UP001221757">
    <property type="component" value="Unassembled WGS sequence"/>
</dbReference>
<accession>A0AAD7GZA4</accession>
<feature type="region of interest" description="Disordered" evidence="1">
    <location>
        <begin position="1"/>
        <end position="46"/>
    </location>
</feature>
<dbReference type="CDD" id="cd18186">
    <property type="entry name" value="BTB_POZ_ZBTB_KLHL-like"/>
    <property type="match status" value="1"/>
</dbReference>
<keyword evidence="4" id="KW-1185">Reference proteome</keyword>